<organism evidence="1 2">
    <name type="scientific">Methanobacterium formicicum</name>
    <dbReference type="NCBI Taxonomy" id="2162"/>
    <lineage>
        <taxon>Archaea</taxon>
        <taxon>Methanobacteriati</taxon>
        <taxon>Methanobacteriota</taxon>
        <taxon>Methanomada group</taxon>
        <taxon>Methanobacteria</taxon>
        <taxon>Methanobacteriales</taxon>
        <taxon>Methanobacteriaceae</taxon>
        <taxon>Methanobacterium</taxon>
    </lineage>
</organism>
<dbReference type="RefSeq" id="WP_231862993.1">
    <property type="nucleotide sequence ID" value="NZ_LN734822.1"/>
</dbReference>
<sequence>MEKMDLNNKWGVSIMFGLFGASNQVIKNIEEKNVNFNGYSDIGKLMNNFEKYGTNNDLFSFLIENNLNRYLFGALIRIGSLDVNNFSFREKVLNPNFIELNVKESFIKIFSCDDCNQIIFREHISDIKYNEDYEAKCVHCDKPFKFNYNDLENDFNITRNDLINFLNRLEDIHIVNRELMYYCPKCKKKETFDGNINLECECGKIRELKYYYSFADDFFDQCLKNRDGRWFEWYVFKISQHIYQHADHNLMISCNETETPWECEIDVAAIDNNDNLILFECKDYFRAISFNEMENLNKLSSFCENTNFVSSSKKVSDRIKSDVKDYCGEVEINFIEGVKLEKSYLSEDVVSDIFLNQGVIKGTRLFQKMNINKKNKIFRSFISQIIDSDAKVPTFLEVMSKMMWVAEDPEIITNNEIEDIRTTVELSIANIREGKLVADSIEYIRSVFSVCKTSIIDVFDINEIIELGTSYLSPYTLRGYIERKPFYKFFTDLFEEIDIPEYDLNKEIVERFLFKMVPMLGIYYADYSRKSTLGIINLLWEYTTTEIRNKLIRECERIINNPEERESGKKILENYLVENYMNFDESGKKGIDSILKI</sequence>
<accession>A0A0S4FQY5</accession>
<protein>
    <submittedName>
        <fullName evidence="1">Uncharacterized protein</fullName>
    </submittedName>
</protein>
<dbReference type="InterPro" id="IPR011856">
    <property type="entry name" value="tRNA_endonuc-like_dom_sf"/>
</dbReference>
<dbReference type="PATRIC" id="fig|2162.10.peg.1882"/>
<dbReference type="InterPro" id="IPR011335">
    <property type="entry name" value="Restrct_endonuc-II-like"/>
</dbReference>
<evidence type="ECO:0000313" key="2">
    <source>
        <dbReference type="Proteomes" id="UP000062768"/>
    </source>
</evidence>
<dbReference type="Proteomes" id="UP000062768">
    <property type="component" value="Chromosome I"/>
</dbReference>
<reference evidence="1" key="1">
    <citation type="submission" date="2014-09" db="EMBL/GenBank/DDBJ databases">
        <authorList>
            <person name="Wibberg D."/>
        </authorList>
    </citation>
    <scope>NUCLEOTIDE SEQUENCE [LARGE SCALE GENOMIC DNA]</scope>
    <source>
        <strain evidence="1">Mb9</strain>
    </source>
</reference>
<dbReference type="EMBL" id="LN734822">
    <property type="protein sequence ID" value="CEL25439.1"/>
    <property type="molecule type" value="Genomic_DNA"/>
</dbReference>
<name>A0A0S4FQY5_METFO</name>
<dbReference type="SUPFAM" id="SSF52980">
    <property type="entry name" value="Restriction endonuclease-like"/>
    <property type="match status" value="1"/>
</dbReference>
<evidence type="ECO:0000313" key="1">
    <source>
        <dbReference type="EMBL" id="CEL25439.1"/>
    </source>
</evidence>
<dbReference type="Gene3D" id="3.40.1350.10">
    <property type="match status" value="1"/>
</dbReference>
<proteinExistence type="predicted"/>
<gene>
    <name evidence="1" type="ORF">MB9_1809</name>
</gene>
<dbReference type="GO" id="GO:0003676">
    <property type="term" value="F:nucleic acid binding"/>
    <property type="evidence" value="ECO:0007669"/>
    <property type="project" value="InterPro"/>
</dbReference>
<dbReference type="AlphaFoldDB" id="A0A0S4FQY5"/>
<keyword evidence="2" id="KW-1185">Reference proteome</keyword>
<dbReference type="GeneID" id="26740045"/>